<reference evidence="6" key="2">
    <citation type="submission" date="2018-11" db="EMBL/GenBank/DDBJ databases">
        <title>Proposal to divide the Flavobacteriaceae and reorganize its genera based on Amino Acid Identity values calculated from whole genome sequences.</title>
        <authorList>
            <person name="Nicholson A.C."/>
            <person name="Gulvik C.A."/>
            <person name="Whitney A.M."/>
            <person name="Humrighouse B.W."/>
            <person name="Bell M."/>
            <person name="Holmes B."/>
            <person name="Steigerwalt A.G."/>
            <person name="Villarma A."/>
            <person name="Sheth M."/>
            <person name="Batra D."/>
            <person name="Pryor J."/>
            <person name="Bernardet J.-F."/>
            <person name="Hugo C."/>
            <person name="Kampfer P."/>
            <person name="Newman J."/>
            <person name="McQuiston J.R."/>
        </authorList>
    </citation>
    <scope>NUCLEOTIDE SEQUENCE [LARGE SCALE GENOMIC DNA]</scope>
    <source>
        <strain evidence="6">G0188</strain>
    </source>
</reference>
<dbReference type="SUPFAM" id="SSF52540">
    <property type="entry name" value="P-loop containing nucleoside triphosphate hydrolases"/>
    <property type="match status" value="1"/>
</dbReference>
<evidence type="ECO:0000313" key="6">
    <source>
        <dbReference type="Proteomes" id="UP000273270"/>
    </source>
</evidence>
<dbReference type="EMBL" id="UFVQ01000003">
    <property type="protein sequence ID" value="STC94043.1"/>
    <property type="molecule type" value="Genomic_DNA"/>
</dbReference>
<evidence type="ECO:0000313" key="4">
    <source>
        <dbReference type="EMBL" id="STC94043.1"/>
    </source>
</evidence>
<dbReference type="Gene3D" id="3.40.50.300">
    <property type="entry name" value="P-loop containing nucleotide triphosphate hydrolases"/>
    <property type="match status" value="1"/>
</dbReference>
<accession>A0A3G6NE39</accession>
<sequence>MSKIKKIEISDFRIYEGTSEFNLEKKDYVANLVAIYAPNGYGKTSFFDAIEWTFSNKIKRFENDFTKKAIKSETENTILLTNSDSYKKRIQGKVNIELDNSQFVGKLVSRYKKPGTIYYNDYRQGNLSDGSITSDFSALPSSNVLTQDQIDSFLRFKTPEERFNELKDFWPQSFEATERLKQLSDLLKTLNKKRESIDFSIKKNDEELAKLNGNEENISKVNIWLDKLTKVDYTKFTKYSVEKIDKSISKENFDKIHKENSRNIKQIHIDIENLEKTKSDLDYLIKEVENYINSTSKLKSLEASVKQLQTRKSNYLNLRKSKELEGQILKEIEILKVKIGDYHFLLNHLDNYLLDVEKINQLRLVEQTLLKENSKFLEYKKYAQNSIINFNESLLKHNSVLSDKKSKEKDLQKVFSEFESTYDNLEKRKQELIEFKEHFEKNNKKINELQELNQSYSLIIDKKNFSNTLLNANIDIKAFCDEFEIITNKLIDFNSKLTSEKNELNTLLSFNDDLDKVIMYGKGYLIKTESSDCPLCKTTFNSFQEILSKIDLERLGALKIVEQQKIVDDIEKEIKDLTSKSAEIEKSIISKINIERTKLIDV</sequence>
<evidence type="ECO:0000313" key="5">
    <source>
        <dbReference type="Proteomes" id="UP000255224"/>
    </source>
</evidence>
<dbReference type="GO" id="GO:0006302">
    <property type="term" value="P:double-strand break repair"/>
    <property type="evidence" value="ECO:0007669"/>
    <property type="project" value="InterPro"/>
</dbReference>
<dbReference type="InterPro" id="IPR027417">
    <property type="entry name" value="P-loop_NTPase"/>
</dbReference>
<name>A0A376DRQ5_CHRCU</name>
<dbReference type="EMBL" id="CP033920">
    <property type="protein sequence ID" value="AZA49231.1"/>
    <property type="molecule type" value="Genomic_DNA"/>
</dbReference>
<accession>A0A376DRQ5</accession>
<protein>
    <submittedName>
        <fullName evidence="4">ATPase involved in DNA repair</fullName>
    </submittedName>
</protein>
<gene>
    <name evidence="3" type="ORF">EG346_14060</name>
    <name evidence="4" type="ORF">NCTC13533_01267</name>
</gene>
<dbReference type="Proteomes" id="UP000273270">
    <property type="component" value="Chromosome"/>
</dbReference>
<evidence type="ECO:0000259" key="2">
    <source>
        <dbReference type="Pfam" id="PF13476"/>
    </source>
</evidence>
<feature type="domain" description="Rad50/SbcC-type AAA" evidence="2">
    <location>
        <begin position="6"/>
        <end position="213"/>
    </location>
</feature>
<evidence type="ECO:0000256" key="1">
    <source>
        <dbReference type="SAM" id="Coils"/>
    </source>
</evidence>
<dbReference type="KEGG" id="ccau:EG346_14060"/>
<feature type="coiled-coil region" evidence="1">
    <location>
        <begin position="560"/>
        <end position="587"/>
    </location>
</feature>
<evidence type="ECO:0000313" key="3">
    <source>
        <dbReference type="EMBL" id="AZA49231.1"/>
    </source>
</evidence>
<dbReference type="GO" id="GO:0016887">
    <property type="term" value="F:ATP hydrolysis activity"/>
    <property type="evidence" value="ECO:0007669"/>
    <property type="project" value="InterPro"/>
</dbReference>
<reference evidence="4 5" key="1">
    <citation type="submission" date="2018-06" db="EMBL/GenBank/DDBJ databases">
        <authorList>
            <consortium name="Pathogen Informatics"/>
            <person name="Doyle S."/>
        </authorList>
    </citation>
    <scope>NUCLEOTIDE SEQUENCE [LARGE SCALE GENOMIC DNA]</scope>
    <source>
        <strain evidence="4 5">NCTC13533</strain>
    </source>
</reference>
<proteinExistence type="predicted"/>
<dbReference type="RefSeq" id="WP_123879339.1">
    <property type="nucleotide sequence ID" value="NZ_CP033920.1"/>
</dbReference>
<reference evidence="3" key="3">
    <citation type="submission" date="2018-11" db="EMBL/GenBank/DDBJ databases">
        <title>Proposal to divide the Flavobacteriaceae and reorganize its genera based on Amino Acid Identity values calculated from whole genome sequences.</title>
        <authorList>
            <person name="Nicholson A.C."/>
            <person name="Gulvik C.A."/>
            <person name="Whitney A.M."/>
            <person name="Humrighouse B.W."/>
            <person name="Bell M."/>
            <person name="Holmes B."/>
            <person name="Steigerwalt A."/>
            <person name="Villarma A."/>
            <person name="Sheth M."/>
            <person name="Batra D."/>
            <person name="Pryor J."/>
            <person name="Bernardet J.-F."/>
            <person name="Hugo C."/>
            <person name="Kampfer P."/>
            <person name="Newman J."/>
            <person name="Mcquiston J.R."/>
        </authorList>
    </citation>
    <scope>NUCLEOTIDE SEQUENCE [LARGE SCALE GENOMIC DNA]</scope>
    <source>
        <strain evidence="3">G0188</strain>
    </source>
</reference>
<feature type="coiled-coil region" evidence="1">
    <location>
        <begin position="291"/>
        <end position="318"/>
    </location>
</feature>
<keyword evidence="6" id="KW-1185">Reference proteome</keyword>
<dbReference type="InterPro" id="IPR038729">
    <property type="entry name" value="Rad50/SbcC_AAA"/>
</dbReference>
<dbReference type="Proteomes" id="UP000255224">
    <property type="component" value="Unassembled WGS sequence"/>
</dbReference>
<dbReference type="OrthoDB" id="9789562at2"/>
<dbReference type="Pfam" id="PF13476">
    <property type="entry name" value="AAA_23"/>
    <property type="match status" value="1"/>
</dbReference>
<organism evidence="4 5">
    <name type="scientific">Chryseobacterium carnipullorum</name>
    <dbReference type="NCBI Taxonomy" id="1124835"/>
    <lineage>
        <taxon>Bacteria</taxon>
        <taxon>Pseudomonadati</taxon>
        <taxon>Bacteroidota</taxon>
        <taxon>Flavobacteriia</taxon>
        <taxon>Flavobacteriales</taxon>
        <taxon>Weeksellaceae</taxon>
        <taxon>Chryseobacterium group</taxon>
        <taxon>Chryseobacterium</taxon>
    </lineage>
</organism>
<dbReference type="AlphaFoldDB" id="A0A376DRQ5"/>
<feature type="coiled-coil region" evidence="1">
    <location>
        <begin position="408"/>
        <end position="442"/>
    </location>
</feature>
<keyword evidence="1" id="KW-0175">Coiled coil</keyword>